<comment type="similarity">
    <text evidence="1">Belongs to the peptidase U62 family.</text>
</comment>
<evidence type="ECO:0000259" key="6">
    <source>
        <dbReference type="Pfam" id="PF19289"/>
    </source>
</evidence>
<dbReference type="InterPro" id="IPR002510">
    <property type="entry name" value="Metalloprtase-TldD/E_N"/>
</dbReference>
<gene>
    <name evidence="8" type="ORF">QQ91_016990</name>
</gene>
<dbReference type="InterPro" id="IPR045569">
    <property type="entry name" value="Metalloprtase-TldD/E_C"/>
</dbReference>
<feature type="domain" description="Metalloprotease TldD/E central" evidence="7">
    <location>
        <begin position="160"/>
        <end position="255"/>
    </location>
</feature>
<dbReference type="PANTHER" id="PTHR30624:SF4">
    <property type="entry name" value="METALLOPROTEASE TLDD"/>
    <property type="match status" value="1"/>
</dbReference>
<dbReference type="SUPFAM" id="SSF111283">
    <property type="entry name" value="Putative modulator of DNA gyrase, PmbA/TldD"/>
    <property type="match status" value="1"/>
</dbReference>
<dbReference type="GO" id="GO:0005829">
    <property type="term" value="C:cytosol"/>
    <property type="evidence" value="ECO:0007669"/>
    <property type="project" value="TreeGrafter"/>
</dbReference>
<name>A0A0C1Y5Q5_9CYAN</name>
<dbReference type="Gene3D" id="3.30.2290.10">
    <property type="entry name" value="PmbA/TldD superfamily"/>
    <property type="match status" value="1"/>
</dbReference>
<evidence type="ECO:0000256" key="4">
    <source>
        <dbReference type="ARBA" id="ARBA00023049"/>
    </source>
</evidence>
<dbReference type="InterPro" id="IPR035068">
    <property type="entry name" value="TldD/PmbA_N"/>
</dbReference>
<keyword evidence="4" id="KW-0482">Metalloprotease</keyword>
<dbReference type="Pfam" id="PF19289">
    <property type="entry name" value="PmbA_TldD_3rd"/>
    <property type="match status" value="1"/>
</dbReference>
<dbReference type="Pfam" id="PF19290">
    <property type="entry name" value="PmbA_TldD_2nd"/>
    <property type="match status" value="1"/>
</dbReference>
<dbReference type="GO" id="GO:0008237">
    <property type="term" value="F:metallopeptidase activity"/>
    <property type="evidence" value="ECO:0007669"/>
    <property type="project" value="UniProtKB-KW"/>
</dbReference>
<reference evidence="8" key="2">
    <citation type="journal article" date="2015" name="Genome Announc.">
        <title>Draft Genome Sequence of Filamentous Marine Cyanobacterium Lyngbya confervoides Strain BDU141951.</title>
        <authorList>
            <person name="Chandrababunaidu M.M."/>
            <person name="Sen D."/>
            <person name="Tripathy S."/>
        </authorList>
    </citation>
    <scope>NUCLEOTIDE SEQUENCE</scope>
    <source>
        <strain evidence="8">BDU141951</strain>
    </source>
</reference>
<protein>
    <submittedName>
        <fullName evidence="8">TldD/PmbA family protein</fullName>
    </submittedName>
</protein>
<dbReference type="InterPro" id="IPR051463">
    <property type="entry name" value="Peptidase_U62_metallo"/>
</dbReference>
<feature type="domain" description="Metalloprotease TldD/E N-terminal" evidence="5">
    <location>
        <begin position="52"/>
        <end position="114"/>
    </location>
</feature>
<dbReference type="GO" id="GO:0006508">
    <property type="term" value="P:proteolysis"/>
    <property type="evidence" value="ECO:0007669"/>
    <property type="project" value="UniProtKB-KW"/>
</dbReference>
<dbReference type="InterPro" id="IPR045570">
    <property type="entry name" value="Metalloprtase-TldD/E_cen_dom"/>
</dbReference>
<dbReference type="Pfam" id="PF01523">
    <property type="entry name" value="PmbA_TldD_1st"/>
    <property type="match status" value="1"/>
</dbReference>
<dbReference type="PANTHER" id="PTHR30624">
    <property type="entry name" value="UNCHARACTERIZED PROTEIN TLDD AND PMBA"/>
    <property type="match status" value="1"/>
</dbReference>
<evidence type="ECO:0000259" key="5">
    <source>
        <dbReference type="Pfam" id="PF01523"/>
    </source>
</evidence>
<organism evidence="8">
    <name type="scientific">Lyngbya confervoides BDU141951</name>
    <dbReference type="NCBI Taxonomy" id="1574623"/>
    <lineage>
        <taxon>Bacteria</taxon>
        <taxon>Bacillati</taxon>
        <taxon>Cyanobacteriota</taxon>
        <taxon>Cyanophyceae</taxon>
        <taxon>Oscillatoriophycideae</taxon>
        <taxon>Oscillatoriales</taxon>
        <taxon>Microcoleaceae</taxon>
        <taxon>Lyngbya</taxon>
    </lineage>
</organism>
<accession>A0A0C1Y5Q5</accession>
<evidence type="ECO:0000313" key="8">
    <source>
        <dbReference type="EMBL" id="NEV68801.1"/>
    </source>
</evidence>
<evidence type="ECO:0000256" key="1">
    <source>
        <dbReference type="ARBA" id="ARBA00005836"/>
    </source>
</evidence>
<evidence type="ECO:0000256" key="3">
    <source>
        <dbReference type="ARBA" id="ARBA00022801"/>
    </source>
</evidence>
<dbReference type="AlphaFoldDB" id="A0A0C1Y5Q5"/>
<reference evidence="8" key="3">
    <citation type="submission" date="2020-02" db="EMBL/GenBank/DDBJ databases">
        <authorList>
            <person name="Sarangi A.N."/>
            <person name="Ghosh S."/>
            <person name="Mukherjee M."/>
            <person name="Tripathy S."/>
        </authorList>
    </citation>
    <scope>NUCLEOTIDE SEQUENCE</scope>
    <source>
        <strain evidence="8">BDU141951</strain>
    </source>
</reference>
<keyword evidence="2" id="KW-0645">Protease</keyword>
<feature type="domain" description="Metalloprotease TldD/E C-terminal" evidence="6">
    <location>
        <begin position="262"/>
        <end position="493"/>
    </location>
</feature>
<evidence type="ECO:0000256" key="2">
    <source>
        <dbReference type="ARBA" id="ARBA00022670"/>
    </source>
</evidence>
<sequence length="494" mass="53686">MTVATIPAPFLRTQEIPNLTFDATRDRFDASWRDPLSMLLGLGRAAGADFIEFFLERNQYISCMAEDDAITGISPRLVTGAGVRVFKGKGDCYVSTNDLTFHGLRAAMEKALSIMGLLLPGPAASIPETNLELLRDYATAKEKDAWLAACSSMQEMGDVLLSANASLAKQGSHVQARRSGYFRDWQEVLVAASDGTFARDIRLTQSVGCNLLCADGEHRSSIGQRAGDTSDSGFLRTWNYEQMAHDITESAGKMLYADYVESGNYPIIMANHFGGVIFHEACGHLLETTQIERGTTPFIDKKGEKIAHENLTAWDEGLSDDAFGTIDMDDEGMPTQRTLLIENGILKNFLSDRAGSMRTGHPRTGSGRRQSYTYAAASRMRNTYIAPGDFTNEELFNSIDKGIYCKKMGGGSVGPTGQFNFGVDEAYLIENGKISKPLKGATLIGEAKEVMQRISMCSEDVSLAPGFCGSISGSIYVTVGQPHIKVDSITVGGR</sequence>
<dbReference type="EMBL" id="JTHE02000003">
    <property type="protein sequence ID" value="NEV68801.1"/>
    <property type="molecule type" value="Genomic_DNA"/>
</dbReference>
<dbReference type="InterPro" id="IPR036059">
    <property type="entry name" value="TldD/PmbA_sf"/>
</dbReference>
<proteinExistence type="inferred from homology"/>
<reference evidence="8" key="1">
    <citation type="submission" date="2014-11" db="EMBL/GenBank/DDBJ databases">
        <authorList>
            <person name="Malar M.C."/>
            <person name="Sen D."/>
            <person name="Tripathy S."/>
        </authorList>
    </citation>
    <scope>NUCLEOTIDE SEQUENCE</scope>
    <source>
        <strain evidence="8">BDU141951</strain>
    </source>
</reference>
<comment type="caution">
    <text evidence="8">The sequence shown here is derived from an EMBL/GenBank/DDBJ whole genome shotgun (WGS) entry which is preliminary data.</text>
</comment>
<keyword evidence="3" id="KW-0378">Hydrolase</keyword>
<evidence type="ECO:0000259" key="7">
    <source>
        <dbReference type="Pfam" id="PF19290"/>
    </source>
</evidence>